<evidence type="ECO:0000256" key="8">
    <source>
        <dbReference type="ARBA" id="ARBA00023136"/>
    </source>
</evidence>
<dbReference type="NCBIfam" id="TIGR04056">
    <property type="entry name" value="OMP_RagA_SusC"/>
    <property type="match status" value="1"/>
</dbReference>
<keyword evidence="7 11" id="KW-0798">TonB box</keyword>
<dbReference type="InterPro" id="IPR023997">
    <property type="entry name" value="TonB-dep_OMP_SusC/RagA_CS"/>
</dbReference>
<evidence type="ECO:0000256" key="11">
    <source>
        <dbReference type="RuleBase" id="RU003357"/>
    </source>
</evidence>
<evidence type="ECO:0000256" key="4">
    <source>
        <dbReference type="ARBA" id="ARBA00022496"/>
    </source>
</evidence>
<dbReference type="RefSeq" id="WP_194104799.1">
    <property type="nucleotide sequence ID" value="NZ_JADFFM010000001.1"/>
</dbReference>
<keyword evidence="2 10" id="KW-0813">Transport</keyword>
<reference evidence="16 17" key="1">
    <citation type="submission" date="2020-10" db="EMBL/GenBank/DDBJ databases">
        <title>Mucilaginibacter mali sp. nov., isolated from rhizosphere soil of apple orchard.</title>
        <authorList>
            <person name="Lee J.-S."/>
            <person name="Kim H.S."/>
            <person name="Kim J.-S."/>
        </authorList>
    </citation>
    <scope>NUCLEOTIDE SEQUENCE [LARGE SCALE GENOMIC DNA]</scope>
    <source>
        <strain evidence="16 17">KCTC 23157</strain>
    </source>
</reference>
<dbReference type="InterPro" id="IPR011662">
    <property type="entry name" value="Secretin/TonB_short_N"/>
</dbReference>
<keyword evidence="5 10" id="KW-0812">Transmembrane</keyword>
<evidence type="ECO:0000256" key="1">
    <source>
        <dbReference type="ARBA" id="ARBA00004571"/>
    </source>
</evidence>
<evidence type="ECO:0000256" key="5">
    <source>
        <dbReference type="ARBA" id="ARBA00022692"/>
    </source>
</evidence>
<dbReference type="Pfam" id="PF13715">
    <property type="entry name" value="CarbopepD_reg_2"/>
    <property type="match status" value="1"/>
</dbReference>
<comment type="similarity">
    <text evidence="10 11">Belongs to the TonB-dependent receptor family.</text>
</comment>
<organism evidence="16 17">
    <name type="scientific">Mucilaginibacter boryungensis</name>
    <dbReference type="NCBI Taxonomy" id="768480"/>
    <lineage>
        <taxon>Bacteria</taxon>
        <taxon>Pseudomonadati</taxon>
        <taxon>Bacteroidota</taxon>
        <taxon>Sphingobacteriia</taxon>
        <taxon>Sphingobacteriales</taxon>
        <taxon>Sphingobacteriaceae</taxon>
        <taxon>Mucilaginibacter</taxon>
    </lineage>
</organism>
<dbReference type="Pfam" id="PF07715">
    <property type="entry name" value="Plug"/>
    <property type="match status" value="1"/>
</dbReference>
<dbReference type="InterPro" id="IPR036942">
    <property type="entry name" value="Beta-barrel_TonB_sf"/>
</dbReference>
<keyword evidence="17" id="KW-1185">Reference proteome</keyword>
<dbReference type="NCBIfam" id="TIGR04057">
    <property type="entry name" value="SusC_RagA_signa"/>
    <property type="match status" value="1"/>
</dbReference>
<dbReference type="Pfam" id="PF07660">
    <property type="entry name" value="STN"/>
    <property type="match status" value="1"/>
</dbReference>
<evidence type="ECO:0000256" key="10">
    <source>
        <dbReference type="PROSITE-ProRule" id="PRU01360"/>
    </source>
</evidence>
<keyword evidence="4" id="KW-0410">Iron transport</keyword>
<dbReference type="InterPro" id="IPR000531">
    <property type="entry name" value="Beta-barrel_TonB"/>
</dbReference>
<proteinExistence type="inferred from homology"/>
<dbReference type="InterPro" id="IPR037066">
    <property type="entry name" value="Plug_dom_sf"/>
</dbReference>
<dbReference type="Pfam" id="PF00593">
    <property type="entry name" value="TonB_dep_Rec_b-barrel"/>
    <property type="match status" value="1"/>
</dbReference>
<evidence type="ECO:0000259" key="15">
    <source>
        <dbReference type="Pfam" id="PF07715"/>
    </source>
</evidence>
<dbReference type="InterPro" id="IPR008969">
    <property type="entry name" value="CarboxyPept-like_regulatory"/>
</dbReference>
<evidence type="ECO:0000256" key="9">
    <source>
        <dbReference type="ARBA" id="ARBA00023237"/>
    </source>
</evidence>
<comment type="subcellular location">
    <subcellularLocation>
        <location evidence="1 10">Cell outer membrane</location>
        <topology evidence="1 10">Multi-pass membrane protein</topology>
    </subcellularLocation>
</comment>
<evidence type="ECO:0000256" key="6">
    <source>
        <dbReference type="ARBA" id="ARBA00023004"/>
    </source>
</evidence>
<dbReference type="Proteomes" id="UP000632774">
    <property type="component" value="Unassembled WGS sequence"/>
</dbReference>
<evidence type="ECO:0000256" key="12">
    <source>
        <dbReference type="SAM" id="SignalP"/>
    </source>
</evidence>
<comment type="caution">
    <text evidence="16">The sequence shown here is derived from an EMBL/GenBank/DDBJ whole genome shotgun (WGS) entry which is preliminary data.</text>
</comment>
<protein>
    <submittedName>
        <fullName evidence="16">TonB-dependent receptor</fullName>
    </submittedName>
</protein>
<evidence type="ECO:0000259" key="13">
    <source>
        <dbReference type="Pfam" id="PF00593"/>
    </source>
</evidence>
<evidence type="ECO:0000256" key="3">
    <source>
        <dbReference type="ARBA" id="ARBA00022452"/>
    </source>
</evidence>
<feature type="chain" id="PRO_5046032981" evidence="12">
    <location>
        <begin position="20"/>
        <end position="1126"/>
    </location>
</feature>
<dbReference type="SUPFAM" id="SSF56935">
    <property type="entry name" value="Porins"/>
    <property type="match status" value="1"/>
</dbReference>
<dbReference type="InterPro" id="IPR039426">
    <property type="entry name" value="TonB-dep_rcpt-like"/>
</dbReference>
<dbReference type="SUPFAM" id="SSF49464">
    <property type="entry name" value="Carboxypeptidase regulatory domain-like"/>
    <property type="match status" value="1"/>
</dbReference>
<keyword evidence="16" id="KW-0675">Receptor</keyword>
<accession>A0ABR9XDY1</accession>
<dbReference type="InterPro" id="IPR023996">
    <property type="entry name" value="TonB-dep_OMP_SusC/RagA"/>
</dbReference>
<keyword evidence="6" id="KW-0408">Iron</keyword>
<dbReference type="InterPro" id="IPR012910">
    <property type="entry name" value="Plug_dom"/>
</dbReference>
<keyword evidence="3 10" id="KW-1134">Transmembrane beta strand</keyword>
<keyword evidence="12" id="KW-0732">Signal</keyword>
<feature type="domain" description="Secretin/TonB short N-terminal" evidence="14">
    <location>
        <begin position="48"/>
        <end position="97"/>
    </location>
</feature>
<dbReference type="Gene3D" id="2.60.40.1120">
    <property type="entry name" value="Carboxypeptidase-like, regulatory domain"/>
    <property type="match status" value="1"/>
</dbReference>
<gene>
    <name evidence="16" type="ORF">IRJ18_03435</name>
</gene>
<sequence length="1126" mass="122987">MRINIAVVLVISAILQVSASSFAQKITLEKNNAKLVNIIKAIQEQSDYDFVYSSRMIKAAHNVNISVSNASLIDVLDLCFKDQPLTYIIENKIIIIKSVDEAKTNKLINKTIQVANVTGKVTDEKGLPLPGVTVKLKGSTIATVTDANGYFTINSQNGQGVLLISSIGYESREININNQTNITIQLTEKNTALKEVVMVSYGTQNRADVTGSIAQLNSSKVKDLPVGQFTQRLQGQFAGVKANINSGRPGAGLSIQIRGATSINANNSPLIVVDGQPLSIVGGQNPINNINPDEIESFSILKDASATALYGSRAANGVVLITTKQAKPGKTQVDFTAYYGAASLDKGHVPPFMDAHQLATFMNEFFQDKIKYEGYVNPVTGTATVPAEYANPDQYGRGTDWLGQVLRTAPTQSYNLTVSDTREKSSTSIVAGYFKQDGIVINTSYERYSVRANSIFKPTKSISIGLNLAPTYQIDNNAQLGPTDGSRQILSGALLSSPIVPAYNSDGTPVNQASGFFLLAMPNYRLIAENQNNVNKSLRFLGNTYVNVDILKGLSFKTSFNIDMANFVNNKFVNQIAAAAFNAPPPRPVSSISGAYATETYTSWVSENIASYKTTIAGVHNLEVLGGYSIQKFTDYTNSANGTNFPDASIPYVSAAGTTTGTSGKTDWSLLSLFGRVNYNYKQKYLLEGSIRSDGSSKFGFNRKYGVFPTVSAGWVVSNESFMQTVSMINFLKIRSSYGLTGNNNFTAGGNYPSTSLIGGVNYVFNNTLVGGKAITQLGNNELTWEKNRQFDLGLEIGVLNNRINLSYDYYNKLTDGLLYQINIPQSSGFNIVYSNIGTMKFWGHEFTLNTVNLVNKLKWNTSLNITFNRNLITKLGTQDLPIMPVNEYSWPNIQMVGQPVGAFYGYVTDGVYMNAQEFATQPKHTTSTIGSVRMKDVNGDGKITLDDRTIIGNPNPKFEYGITNSFNYGKFDLNIVMSGLYGNQIANPLLGGDGHNLDGAFNLYANQLDHWRSEADPGNGIVPRTLANTTALYRTFNTTEVYSGSYLACRNIALGYTFRLHNNRFINKLRVYTSIQQAFVITNYPNFSPETNNQTTNINGLSLGVDATEYPIPRTITLGLNLGLF</sequence>
<name>A0ABR9XDY1_9SPHI</name>
<feature type="signal peptide" evidence="12">
    <location>
        <begin position="1"/>
        <end position="19"/>
    </location>
</feature>
<feature type="domain" description="TonB-dependent receptor plug" evidence="15">
    <location>
        <begin position="207"/>
        <end position="318"/>
    </location>
</feature>
<feature type="domain" description="TonB-dependent receptor-like beta-barrel" evidence="13">
    <location>
        <begin position="508"/>
        <end position="918"/>
    </location>
</feature>
<keyword evidence="4" id="KW-0406">Ion transport</keyword>
<evidence type="ECO:0000313" key="17">
    <source>
        <dbReference type="Proteomes" id="UP000632774"/>
    </source>
</evidence>
<dbReference type="PROSITE" id="PS52016">
    <property type="entry name" value="TONB_DEPENDENT_REC_3"/>
    <property type="match status" value="1"/>
</dbReference>
<dbReference type="Gene3D" id="2.170.130.10">
    <property type="entry name" value="TonB-dependent receptor, plug domain"/>
    <property type="match status" value="1"/>
</dbReference>
<dbReference type="Gene3D" id="2.40.170.20">
    <property type="entry name" value="TonB-dependent receptor, beta-barrel domain"/>
    <property type="match status" value="1"/>
</dbReference>
<evidence type="ECO:0000256" key="2">
    <source>
        <dbReference type="ARBA" id="ARBA00022448"/>
    </source>
</evidence>
<keyword evidence="8 10" id="KW-0472">Membrane</keyword>
<dbReference type="EMBL" id="JADFFM010000001">
    <property type="protein sequence ID" value="MBE9665400.1"/>
    <property type="molecule type" value="Genomic_DNA"/>
</dbReference>
<keyword evidence="9 10" id="KW-0998">Cell outer membrane</keyword>
<evidence type="ECO:0000256" key="7">
    <source>
        <dbReference type="ARBA" id="ARBA00023077"/>
    </source>
</evidence>
<evidence type="ECO:0000313" key="16">
    <source>
        <dbReference type="EMBL" id="MBE9665400.1"/>
    </source>
</evidence>
<evidence type="ECO:0000259" key="14">
    <source>
        <dbReference type="Pfam" id="PF07660"/>
    </source>
</evidence>